<evidence type="ECO:0000259" key="1">
    <source>
        <dbReference type="PROSITE" id="PS50995"/>
    </source>
</evidence>
<keyword evidence="3" id="KW-1185">Reference proteome</keyword>
<gene>
    <name evidence="2" type="ORF">B5J99_08240</name>
</gene>
<reference evidence="2 3" key="1">
    <citation type="submission" date="2017-03" db="EMBL/GenBank/DDBJ databases">
        <title>Complete genome sequence of Blastomonas fulva degrading microcsystin LR.</title>
        <authorList>
            <person name="Lee H.-g."/>
            <person name="Jin L."/>
            <person name="oh H.-M."/>
        </authorList>
    </citation>
    <scope>NUCLEOTIDE SEQUENCE [LARGE SCALE GENOMIC DNA]</scope>
    <source>
        <strain evidence="2 3">T2</strain>
    </source>
</reference>
<dbReference type="PROSITE" id="PS50995">
    <property type="entry name" value="HTH_MARR_2"/>
    <property type="match status" value="1"/>
</dbReference>
<dbReference type="PANTHER" id="PTHR33164:SF57">
    <property type="entry name" value="MARR-FAMILY TRANSCRIPTIONAL REGULATOR"/>
    <property type="match status" value="1"/>
</dbReference>
<organism evidence="2 3">
    <name type="scientific">Blastomonas fulva</name>
    <dbReference type="NCBI Taxonomy" id="1550728"/>
    <lineage>
        <taxon>Bacteria</taxon>
        <taxon>Pseudomonadati</taxon>
        <taxon>Pseudomonadota</taxon>
        <taxon>Alphaproteobacteria</taxon>
        <taxon>Sphingomonadales</taxon>
        <taxon>Sphingomonadaceae</taxon>
        <taxon>Blastomonas</taxon>
    </lineage>
</organism>
<dbReference type="InterPro" id="IPR036390">
    <property type="entry name" value="WH_DNA-bd_sf"/>
</dbReference>
<dbReference type="Proteomes" id="UP000258016">
    <property type="component" value="Chromosome"/>
</dbReference>
<dbReference type="PRINTS" id="PR00598">
    <property type="entry name" value="HTHMARR"/>
</dbReference>
<dbReference type="SMART" id="SM00347">
    <property type="entry name" value="HTH_MARR"/>
    <property type="match status" value="1"/>
</dbReference>
<name>A0ABM6M6R0_9SPHN</name>
<feature type="domain" description="HTH marR-type" evidence="1">
    <location>
        <begin position="1"/>
        <end position="156"/>
    </location>
</feature>
<dbReference type="GeneID" id="303485556"/>
<dbReference type="RefSeq" id="WP_069051438.1">
    <property type="nucleotide sequence ID" value="NZ_CBDIRB010000001.1"/>
</dbReference>
<dbReference type="InterPro" id="IPR000835">
    <property type="entry name" value="HTH_MarR-typ"/>
</dbReference>
<dbReference type="SUPFAM" id="SSF46785">
    <property type="entry name" value="Winged helix' DNA-binding domain"/>
    <property type="match status" value="1"/>
</dbReference>
<dbReference type="InterPro" id="IPR039422">
    <property type="entry name" value="MarR/SlyA-like"/>
</dbReference>
<proteinExistence type="predicted"/>
<dbReference type="Gene3D" id="1.10.10.10">
    <property type="entry name" value="Winged helix-like DNA-binding domain superfamily/Winged helix DNA-binding domain"/>
    <property type="match status" value="1"/>
</dbReference>
<sequence length="170" mass="19154">MEGTASAVSSIEDLSGWKLNNLDYPTFRITLLAKIMDRLTIRQFTDKGDLTYAEWRVLSRLGTLPEGGTVGHVAELAWVDRAEVSRAAAALELRGLTSRRENVQDRRKPILFLTPVGRKLYFTNLAERSAFHEALLVDLTDAERALLDTLLLRVGQRLLDIFRDSTRAPD</sequence>
<accession>A0ABM6M6R0</accession>
<dbReference type="PANTHER" id="PTHR33164">
    <property type="entry name" value="TRANSCRIPTIONAL REGULATOR, MARR FAMILY"/>
    <property type="match status" value="1"/>
</dbReference>
<evidence type="ECO:0000313" key="2">
    <source>
        <dbReference type="EMBL" id="ASR51452.1"/>
    </source>
</evidence>
<evidence type="ECO:0000313" key="3">
    <source>
        <dbReference type="Proteomes" id="UP000258016"/>
    </source>
</evidence>
<protein>
    <submittedName>
        <fullName evidence="2">MarR family transcriptional regulator</fullName>
    </submittedName>
</protein>
<dbReference type="Pfam" id="PF12802">
    <property type="entry name" value="MarR_2"/>
    <property type="match status" value="1"/>
</dbReference>
<dbReference type="InterPro" id="IPR036388">
    <property type="entry name" value="WH-like_DNA-bd_sf"/>
</dbReference>
<dbReference type="EMBL" id="CP020083">
    <property type="protein sequence ID" value="ASR51452.1"/>
    <property type="molecule type" value="Genomic_DNA"/>
</dbReference>